<dbReference type="SUPFAM" id="SSF53271">
    <property type="entry name" value="PRTase-like"/>
    <property type="match status" value="1"/>
</dbReference>
<organism evidence="4 5">
    <name type="scientific">Marinospirillum alkaliphilum DSM 21637</name>
    <dbReference type="NCBI Taxonomy" id="1122209"/>
    <lineage>
        <taxon>Bacteria</taxon>
        <taxon>Pseudomonadati</taxon>
        <taxon>Pseudomonadota</taxon>
        <taxon>Gammaproteobacteria</taxon>
        <taxon>Oceanospirillales</taxon>
        <taxon>Oceanospirillaceae</taxon>
        <taxon>Marinospirillum</taxon>
    </lineage>
</organism>
<dbReference type="PANTHER" id="PTHR47505">
    <property type="entry name" value="DNA UTILIZATION PROTEIN YHGH"/>
    <property type="match status" value="1"/>
</dbReference>
<evidence type="ECO:0000259" key="2">
    <source>
        <dbReference type="Pfam" id="PF00156"/>
    </source>
</evidence>
<dbReference type="InterPro" id="IPR029057">
    <property type="entry name" value="PRTase-like"/>
</dbReference>
<evidence type="ECO:0000256" key="1">
    <source>
        <dbReference type="ARBA" id="ARBA00008007"/>
    </source>
</evidence>
<gene>
    <name evidence="4" type="ORF">SAMN02745752_02488</name>
</gene>
<keyword evidence="5" id="KW-1185">Reference proteome</keyword>
<dbReference type="Pfam" id="PF18912">
    <property type="entry name" value="DZR_2"/>
    <property type="match status" value="1"/>
</dbReference>
<comment type="similarity">
    <text evidence="1">Belongs to the ComF/GntX family.</text>
</comment>
<protein>
    <submittedName>
        <fullName evidence="4">ComF family protein</fullName>
    </submittedName>
</protein>
<dbReference type="Proteomes" id="UP000182350">
    <property type="component" value="Unassembled WGS sequence"/>
</dbReference>
<dbReference type="InterPro" id="IPR044005">
    <property type="entry name" value="DZR_2"/>
</dbReference>
<dbReference type="RefSeq" id="WP_084662242.1">
    <property type="nucleotide sequence ID" value="NZ_FPJW01000009.1"/>
</dbReference>
<dbReference type="CDD" id="cd06223">
    <property type="entry name" value="PRTases_typeI"/>
    <property type="match status" value="1"/>
</dbReference>
<feature type="domain" description="Phosphoribosyltransferase" evidence="2">
    <location>
        <begin position="197"/>
        <end position="249"/>
    </location>
</feature>
<evidence type="ECO:0000313" key="4">
    <source>
        <dbReference type="EMBL" id="SFX67186.1"/>
    </source>
</evidence>
<dbReference type="Gene3D" id="3.40.50.2020">
    <property type="match status" value="1"/>
</dbReference>
<evidence type="ECO:0000259" key="3">
    <source>
        <dbReference type="Pfam" id="PF18912"/>
    </source>
</evidence>
<dbReference type="Pfam" id="PF00156">
    <property type="entry name" value="Pribosyltran"/>
    <property type="match status" value="1"/>
</dbReference>
<accession>A0A1K1YYS7</accession>
<evidence type="ECO:0000313" key="5">
    <source>
        <dbReference type="Proteomes" id="UP000182350"/>
    </source>
</evidence>
<proteinExistence type="inferred from homology"/>
<dbReference type="EMBL" id="FPJW01000009">
    <property type="protein sequence ID" value="SFX67186.1"/>
    <property type="molecule type" value="Genomic_DNA"/>
</dbReference>
<dbReference type="STRING" id="1122209.SAMN02745752_02488"/>
<dbReference type="AlphaFoldDB" id="A0A1K1YYS7"/>
<reference evidence="4 5" key="1">
    <citation type="submission" date="2016-11" db="EMBL/GenBank/DDBJ databases">
        <authorList>
            <person name="Jaros S."/>
            <person name="Januszkiewicz K."/>
            <person name="Wedrychowicz H."/>
        </authorList>
    </citation>
    <scope>NUCLEOTIDE SEQUENCE [LARGE SCALE GENOMIC DNA]</scope>
    <source>
        <strain evidence="4 5">DSM 21637</strain>
    </source>
</reference>
<sequence length="253" mass="28704">MLSTYIRTQVNKLERSLFQLHRKSRRLLPGECLICSQPVSHERDLCDACSSDLPHNTPCCDHCAEPLALQLPRNHTTHLLCSRCGKQPPAFDRVIAPWRYAAPVDQLLWGFKYQQQRTAGYLLLDLLLQALQYETLDQDALLVIPGQQQRIRERGLHAPAWLARRLALATGLNYQPNWLQRQRDLPSQQELGRKARWLNPRDAFTASPEVAGKRLLLLDDVVTTGATVHWASEVLKAQGAREVVILAVARTPT</sequence>
<name>A0A1K1YYS7_9GAMM</name>
<dbReference type="OrthoDB" id="9793412at2"/>
<dbReference type="PANTHER" id="PTHR47505:SF1">
    <property type="entry name" value="DNA UTILIZATION PROTEIN YHGH"/>
    <property type="match status" value="1"/>
</dbReference>
<dbReference type="InterPro" id="IPR000836">
    <property type="entry name" value="PRTase_dom"/>
</dbReference>
<dbReference type="InterPro" id="IPR051910">
    <property type="entry name" value="ComF/GntX_DNA_util-trans"/>
</dbReference>
<feature type="domain" description="Double zinc ribbon" evidence="3">
    <location>
        <begin position="26"/>
        <end position="84"/>
    </location>
</feature>